<dbReference type="AlphaFoldDB" id="A0A2A7V039"/>
<protein>
    <submittedName>
        <fullName evidence="4">EamA/RhaT family transporter</fullName>
    </submittedName>
</protein>
<evidence type="ECO:0000313" key="5">
    <source>
        <dbReference type="Proteomes" id="UP000220246"/>
    </source>
</evidence>
<evidence type="ECO:0000313" key="4">
    <source>
        <dbReference type="EMBL" id="PEH90878.1"/>
    </source>
</evidence>
<name>A0A2A7V039_COMTR</name>
<feature type="region of interest" description="Disordered" evidence="1">
    <location>
        <begin position="315"/>
        <end position="336"/>
    </location>
</feature>
<feature type="transmembrane region" description="Helical" evidence="2">
    <location>
        <begin position="157"/>
        <end position="176"/>
    </location>
</feature>
<evidence type="ECO:0000256" key="1">
    <source>
        <dbReference type="SAM" id="MobiDB-lite"/>
    </source>
</evidence>
<feature type="transmembrane region" description="Helical" evidence="2">
    <location>
        <begin position="119"/>
        <end position="137"/>
    </location>
</feature>
<dbReference type="STRING" id="1219032.GCA_001515545_03177"/>
<evidence type="ECO:0000259" key="3">
    <source>
        <dbReference type="Pfam" id="PF00892"/>
    </source>
</evidence>
<sequence>MRWGTLCGVAAGALWGLVFVVPLLLPDYPAPLLAFGRYLAFGLIAMPLAWWDRTALAQLHRADWLQALRLAAIGSITFYLLLTSAIQLAGVPLPTLIASGALPVAIAVASNLRAGRAALPWGQLFPSLGLILGGIALVNHHELQALQHSSASQLQDYGLGIGLALVAMLCWTWYPIRNADWLRAHPGVSSRTWATAQGLVTLPMALVGFAISWLWLQQDGLGFTTPLGPRPWEFVCGMFAAGLVGSWLGALCWNAACQHLPTTMSGQLIVCETLSALAYGFALRQQFPPTETVAGIALLVAGVLWALHSRGTQSPQAAPAAPAVRTPQHTATHPPH</sequence>
<keyword evidence="2" id="KW-0472">Membrane</keyword>
<feature type="domain" description="EamA" evidence="3">
    <location>
        <begin position="3"/>
        <end position="139"/>
    </location>
</feature>
<dbReference type="Proteomes" id="UP000220246">
    <property type="component" value="Unassembled WGS sequence"/>
</dbReference>
<dbReference type="SUPFAM" id="SSF103481">
    <property type="entry name" value="Multidrug resistance efflux transporter EmrE"/>
    <property type="match status" value="1"/>
</dbReference>
<comment type="caution">
    <text evidence="4">The sequence shown here is derived from an EMBL/GenBank/DDBJ whole genome shotgun (WGS) entry which is preliminary data.</text>
</comment>
<feature type="transmembrane region" description="Helical" evidence="2">
    <location>
        <begin position="70"/>
        <end position="89"/>
    </location>
</feature>
<keyword evidence="2" id="KW-1133">Transmembrane helix</keyword>
<reference evidence="5" key="1">
    <citation type="submission" date="2017-09" db="EMBL/GenBank/DDBJ databases">
        <title>FDA dAtabase for Regulatory Grade micrObial Sequences (FDA-ARGOS): Supporting development and validation of Infectious Disease Dx tests.</title>
        <authorList>
            <person name="Minogue T."/>
            <person name="Wolcott M."/>
            <person name="Wasieloski L."/>
            <person name="Aguilar W."/>
            <person name="Moore D."/>
            <person name="Tallon L."/>
            <person name="Sadzewicz L."/>
            <person name="Ott S."/>
            <person name="Zhao X."/>
            <person name="Nagaraj S."/>
            <person name="Vavikolanu K."/>
            <person name="Aluvathingal J."/>
            <person name="Nadendla S."/>
            <person name="Sichtig H."/>
        </authorList>
    </citation>
    <scope>NUCLEOTIDE SEQUENCE [LARGE SCALE GENOMIC DNA]</scope>
    <source>
        <strain evidence="5">FDAARGOS_394</strain>
    </source>
</reference>
<feature type="transmembrane region" description="Helical" evidence="2">
    <location>
        <begin position="232"/>
        <end position="253"/>
    </location>
</feature>
<keyword evidence="5" id="KW-1185">Reference proteome</keyword>
<organism evidence="4 5">
    <name type="scientific">Comamonas terrigena</name>
    <dbReference type="NCBI Taxonomy" id="32013"/>
    <lineage>
        <taxon>Bacteria</taxon>
        <taxon>Pseudomonadati</taxon>
        <taxon>Pseudomonadota</taxon>
        <taxon>Betaproteobacteria</taxon>
        <taxon>Burkholderiales</taxon>
        <taxon>Comamonadaceae</taxon>
        <taxon>Comamonas</taxon>
    </lineage>
</organism>
<dbReference type="GO" id="GO:0016020">
    <property type="term" value="C:membrane"/>
    <property type="evidence" value="ECO:0007669"/>
    <property type="project" value="InterPro"/>
</dbReference>
<accession>A0A2A7V039</accession>
<feature type="transmembrane region" description="Helical" evidence="2">
    <location>
        <begin position="30"/>
        <end position="50"/>
    </location>
</feature>
<feature type="transmembrane region" description="Helical" evidence="2">
    <location>
        <begin position="196"/>
        <end position="216"/>
    </location>
</feature>
<dbReference type="GeneID" id="80799999"/>
<gene>
    <name evidence="4" type="ORF">CRM82_05270</name>
</gene>
<dbReference type="InterPro" id="IPR000620">
    <property type="entry name" value="EamA_dom"/>
</dbReference>
<feature type="transmembrane region" description="Helical" evidence="2">
    <location>
        <begin position="95"/>
        <end position="112"/>
    </location>
</feature>
<dbReference type="OrthoDB" id="7216522at2"/>
<dbReference type="InterPro" id="IPR037185">
    <property type="entry name" value="EmrE-like"/>
</dbReference>
<dbReference type="EMBL" id="PDEA01000001">
    <property type="protein sequence ID" value="PEH90878.1"/>
    <property type="molecule type" value="Genomic_DNA"/>
</dbReference>
<dbReference type="RefSeq" id="WP_066540778.1">
    <property type="nucleotide sequence ID" value="NZ_DAMCYT010000065.1"/>
</dbReference>
<evidence type="ECO:0000256" key="2">
    <source>
        <dbReference type="SAM" id="Phobius"/>
    </source>
</evidence>
<keyword evidence="2" id="KW-0812">Transmembrane</keyword>
<dbReference type="Pfam" id="PF00892">
    <property type="entry name" value="EamA"/>
    <property type="match status" value="1"/>
</dbReference>
<proteinExistence type="predicted"/>
<feature type="compositionally biased region" description="Polar residues" evidence="1">
    <location>
        <begin position="327"/>
        <end position="336"/>
    </location>
</feature>